<dbReference type="AlphaFoldDB" id="A0A1U9JTU1"/>
<evidence type="ECO:0000313" key="1">
    <source>
        <dbReference type="EMBL" id="AQS41272.1"/>
    </source>
</evidence>
<dbReference type="InterPro" id="IPR041492">
    <property type="entry name" value="HAD_2"/>
</dbReference>
<keyword evidence="2" id="KW-1185">Reference proteome</keyword>
<dbReference type="SUPFAM" id="SSF56784">
    <property type="entry name" value="HAD-like"/>
    <property type="match status" value="1"/>
</dbReference>
<protein>
    <submittedName>
        <fullName evidence="1">Phosphatase</fullName>
    </submittedName>
</protein>
<dbReference type="Gene3D" id="3.40.50.1000">
    <property type="entry name" value="HAD superfamily/HAD-like"/>
    <property type="match status" value="1"/>
</dbReference>
<dbReference type="NCBIfam" id="TIGR01509">
    <property type="entry name" value="HAD-SF-IA-v3"/>
    <property type="match status" value="1"/>
</dbReference>
<dbReference type="InterPro" id="IPR006439">
    <property type="entry name" value="HAD-SF_hydro_IA"/>
</dbReference>
<dbReference type="InterPro" id="IPR051806">
    <property type="entry name" value="HAD-like_SPP"/>
</dbReference>
<dbReference type="KEGG" id="thd:BHV28_05650"/>
<reference evidence="1 2" key="1">
    <citation type="journal article" date="2010" name="Science">
        <title>Genomic comparison of the ants Camponotus floridanus and Harpegnathos saltator.</title>
        <authorList>
            <person name="Bonasio R."/>
            <person name="Zhang G."/>
            <person name="Ye C."/>
            <person name="Mutti N.S."/>
            <person name="Fang X."/>
            <person name="Qin N."/>
            <person name="Donahue G."/>
            <person name="Yang P."/>
            <person name="Li Q."/>
            <person name="Li C."/>
            <person name="Zhang P."/>
            <person name="Huang Z."/>
            <person name="Berger S.L."/>
            <person name="Reinberg D."/>
            <person name="Wang J."/>
            <person name="Liebig J."/>
        </authorList>
    </citation>
    <scope>NUCLEOTIDE SEQUENCE [LARGE SCALE GENOMIC DNA]</scope>
    <source>
        <strain evidence="1 2">Hsal</strain>
    </source>
</reference>
<dbReference type="InterPro" id="IPR023214">
    <property type="entry name" value="HAD_sf"/>
</dbReference>
<sequence>MAKAVYARGILLDMDGTLVQSTDVVETVWEEWCRIHSVPVEDVLRICHGVRSRDVISQVAPRLDVEKEAERLEALEIKYSSNGACIPGADKFLKKLAKAPWQSWAIVTSAGRKVALHRLNLCHLPLPEQLISAEDVVKGKPDAEPYRTGAQRLNVATADCLVFEDALAGIRSGLAAGCRVVQIGEKEALHKGVWAVIQDWQQIKVAIVDKQYKLTISE</sequence>
<dbReference type="PANTHER" id="PTHR43481">
    <property type="entry name" value="FRUCTOSE-1-PHOSPHATE PHOSPHATASE"/>
    <property type="match status" value="1"/>
</dbReference>
<reference evidence="1 2" key="2">
    <citation type="journal article" date="2016" name="Sci. Rep.">
        <title>The genome of Rhizobiales bacteria in predatory ants reveals urease gene functions but no genes for nitrogen fixation.</title>
        <authorList>
            <person name="Neuvonen M.M."/>
            <person name="Tamarit D."/>
            <person name="Naslund K."/>
            <person name="Liebig J."/>
            <person name="Feldhaar H."/>
            <person name="Moran N.A."/>
            <person name="Guy L."/>
            <person name="Andersson S.G."/>
        </authorList>
    </citation>
    <scope>NUCLEOTIDE SEQUENCE [LARGE SCALE GENOMIC DNA]</scope>
    <source>
        <strain evidence="1 2">Hsal</strain>
    </source>
</reference>
<dbReference type="PANTHER" id="PTHR43481:SF4">
    <property type="entry name" value="GLYCEROL-1-PHOSPHATE PHOSPHOHYDROLASE 1-RELATED"/>
    <property type="match status" value="1"/>
</dbReference>
<dbReference type="SFLD" id="SFLDG01129">
    <property type="entry name" value="C1.5:_HAD__Beta-PGM__Phosphata"/>
    <property type="match status" value="1"/>
</dbReference>
<gene>
    <name evidence="1" type="primary">yfbT</name>
    <name evidence="1" type="ORF">BHV28_05650</name>
</gene>
<dbReference type="GO" id="GO:0050308">
    <property type="term" value="F:sugar-phosphatase activity"/>
    <property type="evidence" value="ECO:0007669"/>
    <property type="project" value="TreeGrafter"/>
</dbReference>
<evidence type="ECO:0000313" key="2">
    <source>
        <dbReference type="Proteomes" id="UP000188912"/>
    </source>
</evidence>
<dbReference type="EMBL" id="CP017315">
    <property type="protein sequence ID" value="AQS41272.1"/>
    <property type="molecule type" value="Genomic_DNA"/>
</dbReference>
<dbReference type="InterPro" id="IPR036412">
    <property type="entry name" value="HAD-like_sf"/>
</dbReference>
<name>A0A1U9JTU1_9HYPH</name>
<dbReference type="SFLD" id="SFLDS00003">
    <property type="entry name" value="Haloacid_Dehalogenase"/>
    <property type="match status" value="1"/>
</dbReference>
<dbReference type="Pfam" id="PF13419">
    <property type="entry name" value="HAD_2"/>
    <property type="match status" value="1"/>
</dbReference>
<dbReference type="Proteomes" id="UP000188912">
    <property type="component" value="Chromosome"/>
</dbReference>
<proteinExistence type="predicted"/>
<organism evidence="1 2">
    <name type="scientific">Candidatus Tokpelaia hoelldobleri</name>
    <dbReference type="NCBI Taxonomy" id="1902579"/>
    <lineage>
        <taxon>Bacteria</taxon>
        <taxon>Pseudomonadati</taxon>
        <taxon>Pseudomonadota</taxon>
        <taxon>Alphaproteobacteria</taxon>
        <taxon>Hyphomicrobiales</taxon>
        <taxon>Candidatus Tokpelaia</taxon>
    </lineage>
</organism>
<accession>A0A1U9JTU1</accession>
<dbReference type="Gene3D" id="1.10.150.240">
    <property type="entry name" value="Putative phosphatase, domain 2"/>
    <property type="match status" value="1"/>
</dbReference>
<dbReference type="InterPro" id="IPR023198">
    <property type="entry name" value="PGP-like_dom2"/>
</dbReference>
<dbReference type="STRING" id="1902579.BHV28_05650"/>